<dbReference type="PROSITE" id="PS51186">
    <property type="entry name" value="GNAT"/>
    <property type="match status" value="2"/>
</dbReference>
<evidence type="ECO:0000313" key="5">
    <source>
        <dbReference type="Proteomes" id="UP000694501"/>
    </source>
</evidence>
<feature type="domain" description="N-acetyltransferase" evidence="3">
    <location>
        <begin position="1"/>
        <end position="130"/>
    </location>
</feature>
<dbReference type="InterPro" id="IPR050832">
    <property type="entry name" value="Bact_Acetyltransf"/>
</dbReference>
<accession>A0A949JH68</accession>
<dbReference type="AlphaFoldDB" id="A0A949JH68"/>
<dbReference type="PANTHER" id="PTHR43877">
    <property type="entry name" value="AMINOALKYLPHOSPHONATE N-ACETYLTRANSFERASE-RELATED-RELATED"/>
    <property type="match status" value="1"/>
</dbReference>
<dbReference type="CDD" id="cd04301">
    <property type="entry name" value="NAT_SF"/>
    <property type="match status" value="2"/>
</dbReference>
<evidence type="ECO:0000256" key="1">
    <source>
        <dbReference type="ARBA" id="ARBA00022679"/>
    </source>
</evidence>
<dbReference type="Pfam" id="PF00583">
    <property type="entry name" value="Acetyltransf_1"/>
    <property type="match status" value="2"/>
</dbReference>
<evidence type="ECO:0000313" key="4">
    <source>
        <dbReference type="EMBL" id="MBU7599942.1"/>
    </source>
</evidence>
<dbReference type="EMBL" id="JAELVF020000001">
    <property type="protein sequence ID" value="MBU7599942.1"/>
    <property type="molecule type" value="Genomic_DNA"/>
</dbReference>
<proteinExistence type="predicted"/>
<keyword evidence="2" id="KW-0012">Acyltransferase</keyword>
<organism evidence="4 5">
    <name type="scientific">Streptomyces tardus</name>
    <dbReference type="NCBI Taxonomy" id="2780544"/>
    <lineage>
        <taxon>Bacteria</taxon>
        <taxon>Bacillati</taxon>
        <taxon>Actinomycetota</taxon>
        <taxon>Actinomycetes</taxon>
        <taxon>Kitasatosporales</taxon>
        <taxon>Streptomycetaceae</taxon>
        <taxon>Streptomyces</taxon>
    </lineage>
</organism>
<comment type="caution">
    <text evidence="4">The sequence shown here is derived from an EMBL/GenBank/DDBJ whole genome shotgun (WGS) entry which is preliminary data.</text>
</comment>
<keyword evidence="1" id="KW-0808">Transferase</keyword>
<gene>
    <name evidence="4" type="ORF">JGS22_020495</name>
</gene>
<dbReference type="GO" id="GO:0016747">
    <property type="term" value="F:acyltransferase activity, transferring groups other than amino-acyl groups"/>
    <property type="evidence" value="ECO:0007669"/>
    <property type="project" value="InterPro"/>
</dbReference>
<sequence>MTTTLRPVEPEHLLRDGTRSRSYDICVNSRVVGGVRLRAEPELAGPGSVGRIDRLAVEEPDRRRGRATVAALAGEEVLRGWGCRRMWVSVPATAVAARRLAQALGYRETNCHLTKALWAPPELPPGTTVRPLTEEEFPAWSAASHAQFVESCVAQGLDRDHAEARSRSDFAELLPDGPASSDVLLLVARHRGQDVGTLWLALHEPVDRGGFVYAVAVAEEHRGRGHGRALMHIAEREVLAAGGSRLALNVFAHNTTARALYDGLGYEPMLSHYAKALL</sequence>
<dbReference type="RefSeq" id="WP_216815050.1">
    <property type="nucleotide sequence ID" value="NZ_JAELVF020000001.1"/>
</dbReference>
<evidence type="ECO:0000256" key="2">
    <source>
        <dbReference type="ARBA" id="ARBA00023315"/>
    </source>
</evidence>
<protein>
    <submittedName>
        <fullName evidence="4">GNAT family N-acetyltransferase</fullName>
    </submittedName>
</protein>
<evidence type="ECO:0000259" key="3">
    <source>
        <dbReference type="PROSITE" id="PS51186"/>
    </source>
</evidence>
<reference evidence="4" key="1">
    <citation type="submission" date="2021-06" db="EMBL/GenBank/DDBJ databases">
        <title>Sequencing of actinobacteria type strains.</title>
        <authorList>
            <person name="Nguyen G.-S."/>
            <person name="Wentzel A."/>
        </authorList>
    </citation>
    <scope>NUCLEOTIDE SEQUENCE</scope>
    <source>
        <strain evidence="4">P38-E01</strain>
    </source>
</reference>
<dbReference type="InterPro" id="IPR000182">
    <property type="entry name" value="GNAT_dom"/>
</dbReference>
<name>A0A949JH68_9ACTN</name>
<feature type="domain" description="N-acetyltransferase" evidence="3">
    <location>
        <begin position="127"/>
        <end position="278"/>
    </location>
</feature>
<keyword evidence="5" id="KW-1185">Reference proteome</keyword>
<dbReference type="Proteomes" id="UP000694501">
    <property type="component" value="Unassembled WGS sequence"/>
</dbReference>